<evidence type="ECO:0000259" key="1">
    <source>
        <dbReference type="Pfam" id="PF10040"/>
    </source>
</evidence>
<protein>
    <recommendedName>
        <fullName evidence="1">CRISPR-associated protein Cas6 C-terminal domain-containing protein</fullName>
    </recommendedName>
</protein>
<dbReference type="Proteomes" id="UP000237925">
    <property type="component" value="Chromosome"/>
</dbReference>
<sequence>MLESASNNDVLLSISINDLPLARLHLTVRADAALHLPPYAGSMLRGAFGHALLALAPLPHTDGQPCALAHHCPYCQVFATPALPGHSLQKFSNMPQAYVIEPPLGGEQRLRAGQEWGFSLVLIGKALAHLPIVIQAWERALRCGLGVQRSRCTLLAVHAEQQPTPLWQAGPAPAAPWAPAPLPPAAPLDGHATLHLRTPLRLQQRGQIANAGQLGARLLLIALARRWQLLLDVHLGAQAPQQDFARLSAQADALTLTGHQLQWFDWGRYSARQQREMRLGGLLGSVQLKGKLAPFSELLHLGQWLHVGKNATMGMGGYSLTASSVCAASN</sequence>
<organism evidence="2 3">
    <name type="scientific">Melaminivora suipulveris</name>
    <dbReference type="NCBI Taxonomy" id="2109913"/>
    <lineage>
        <taxon>Bacteria</taxon>
        <taxon>Pseudomonadati</taxon>
        <taxon>Pseudomonadota</taxon>
        <taxon>Betaproteobacteria</taxon>
        <taxon>Burkholderiales</taxon>
        <taxon>Comamonadaceae</taxon>
        <taxon>Melaminivora</taxon>
    </lineage>
</organism>
<name>A0A2R3QBT8_9BURK</name>
<dbReference type="KEGG" id="mela:C6568_08240"/>
<accession>A0A2R3QBT8</accession>
<feature type="domain" description="CRISPR-associated protein Cas6 C-terminal" evidence="1">
    <location>
        <begin position="194"/>
        <end position="318"/>
    </location>
</feature>
<dbReference type="AlphaFoldDB" id="A0A2R3QBT8"/>
<dbReference type="EMBL" id="CP027667">
    <property type="protein sequence ID" value="AVO49253.1"/>
    <property type="molecule type" value="Genomic_DNA"/>
</dbReference>
<reference evidence="2 3" key="1">
    <citation type="submission" date="2018-03" db="EMBL/GenBank/DDBJ databases">
        <title>Genome sequencing of Melaminivora sp.</title>
        <authorList>
            <person name="Kim S.-J."/>
            <person name="Heo J."/>
            <person name="Ahn J.-H."/>
            <person name="Kwon S.-W."/>
        </authorList>
    </citation>
    <scope>NUCLEOTIDE SEQUENCE [LARGE SCALE GENOMIC DNA]</scope>
    <source>
        <strain evidence="2 3">SC2-9</strain>
    </source>
</reference>
<dbReference type="Gene3D" id="3.30.70.1900">
    <property type="match status" value="1"/>
</dbReference>
<evidence type="ECO:0000313" key="3">
    <source>
        <dbReference type="Proteomes" id="UP000237925"/>
    </source>
</evidence>
<proteinExistence type="predicted"/>
<evidence type="ECO:0000313" key="2">
    <source>
        <dbReference type="EMBL" id="AVO49253.1"/>
    </source>
</evidence>
<keyword evidence="3" id="KW-1185">Reference proteome</keyword>
<gene>
    <name evidence="2" type="ORF">C6568_08240</name>
</gene>
<dbReference type="InterPro" id="IPR019267">
    <property type="entry name" value="CRISPR-assoc_Cas6_C"/>
</dbReference>
<dbReference type="Pfam" id="PF10040">
    <property type="entry name" value="CRISPR_Cas6"/>
    <property type="match status" value="1"/>
</dbReference>
<dbReference type="OrthoDB" id="9787241at2"/>
<dbReference type="RefSeq" id="WP_106683686.1">
    <property type="nucleotide sequence ID" value="NZ_CP027667.1"/>
</dbReference>